<dbReference type="PANTHER" id="PTHR43767:SF1">
    <property type="entry name" value="NONRIBOSOMAL PEPTIDE SYNTHASE PES1 (EUROFUNG)-RELATED"/>
    <property type="match status" value="1"/>
</dbReference>
<dbReference type="InterPro" id="IPR000873">
    <property type="entry name" value="AMP-dep_synth/lig_dom"/>
</dbReference>
<dbReference type="PANTHER" id="PTHR43767">
    <property type="entry name" value="LONG-CHAIN-FATTY-ACID--COA LIGASE"/>
    <property type="match status" value="1"/>
</dbReference>
<dbReference type="InterPro" id="IPR025110">
    <property type="entry name" value="AMP-bd_C"/>
</dbReference>
<sequence>MRDIEATPFPSHAVQLLDDRARQHADRPFLNFFDDQDVLSYGDVSHLTRRLANGLSSRGIGKGTHVAVMVDTSRTYPLTWLALSRLGAVTIPVNYRYTPREVDFVLRDSQATHLVICSDFLTVLDGISNGAPLPRDNIIVAGNDVTGYVNWQNLFDENETGRSDQSSPDLDSPMNIQYTSGTTGFPKGAVLSHRYWLTFSRNGAAQFQDRLSRILVSQPFYYVDAQWLTLMACWTGATAFVARQMHSSRILGWMREHRLEYCNFPEIVARQPARGDDFLPDLVAMSCYSHRPENFPLYEKRYGGAARQGFSMTELGCVLYVPMEAKEMTGSGTVGIPVAFREIDIRDSAGRSVADGQSGEICVRGPGIFQGYFNNPEATTKAFHEGGWFRTGDLGRCNAEGWFWYLGRQKDMVRRSNENISAVEVEQILRGVAEVLESAVVPVPDTTRGEEVKAYLKLLPGTATGPELISKIFSHCDENLAPYKIPRYLEFINEFPRTPSQKIKKSDLLSDKDDLTTGAWDRVRNQWN</sequence>
<accession>A0A381Z765</accession>
<gene>
    <name evidence="3" type="ORF">METZ01_LOCUS137576</name>
</gene>
<dbReference type="Gene3D" id="3.40.50.12780">
    <property type="entry name" value="N-terminal domain of ligase-like"/>
    <property type="match status" value="1"/>
</dbReference>
<evidence type="ECO:0000259" key="1">
    <source>
        <dbReference type="Pfam" id="PF00501"/>
    </source>
</evidence>
<dbReference type="InterPro" id="IPR045851">
    <property type="entry name" value="AMP-bd_C_sf"/>
</dbReference>
<dbReference type="InterPro" id="IPR042099">
    <property type="entry name" value="ANL_N_sf"/>
</dbReference>
<dbReference type="InterPro" id="IPR020845">
    <property type="entry name" value="AMP-binding_CS"/>
</dbReference>
<feature type="domain" description="AMP-dependent synthetase/ligase" evidence="1">
    <location>
        <begin position="18"/>
        <end position="373"/>
    </location>
</feature>
<dbReference type="Pfam" id="PF13193">
    <property type="entry name" value="AMP-binding_C"/>
    <property type="match status" value="1"/>
</dbReference>
<dbReference type="SUPFAM" id="SSF56801">
    <property type="entry name" value="Acetyl-CoA synthetase-like"/>
    <property type="match status" value="1"/>
</dbReference>
<dbReference type="AlphaFoldDB" id="A0A381Z765"/>
<protein>
    <recommendedName>
        <fullName evidence="4">AMP-dependent synthetase/ligase domain-containing protein</fullName>
    </recommendedName>
</protein>
<evidence type="ECO:0008006" key="4">
    <source>
        <dbReference type="Google" id="ProtNLM"/>
    </source>
</evidence>
<dbReference type="PROSITE" id="PS00455">
    <property type="entry name" value="AMP_BINDING"/>
    <property type="match status" value="1"/>
</dbReference>
<evidence type="ECO:0000313" key="3">
    <source>
        <dbReference type="EMBL" id="SVA84722.1"/>
    </source>
</evidence>
<dbReference type="GO" id="GO:0016878">
    <property type="term" value="F:acid-thiol ligase activity"/>
    <property type="evidence" value="ECO:0007669"/>
    <property type="project" value="UniProtKB-ARBA"/>
</dbReference>
<dbReference type="Pfam" id="PF00501">
    <property type="entry name" value="AMP-binding"/>
    <property type="match status" value="1"/>
</dbReference>
<evidence type="ECO:0000259" key="2">
    <source>
        <dbReference type="Pfam" id="PF13193"/>
    </source>
</evidence>
<reference evidence="3" key="1">
    <citation type="submission" date="2018-05" db="EMBL/GenBank/DDBJ databases">
        <authorList>
            <person name="Lanie J.A."/>
            <person name="Ng W.-L."/>
            <person name="Kazmierczak K.M."/>
            <person name="Andrzejewski T.M."/>
            <person name="Davidsen T.M."/>
            <person name="Wayne K.J."/>
            <person name="Tettelin H."/>
            <person name="Glass J.I."/>
            <person name="Rusch D."/>
            <person name="Podicherti R."/>
            <person name="Tsui H.-C.T."/>
            <person name="Winkler M.E."/>
        </authorList>
    </citation>
    <scope>NUCLEOTIDE SEQUENCE</scope>
</reference>
<feature type="domain" description="AMP-binding enzyme C-terminal" evidence="2">
    <location>
        <begin position="424"/>
        <end position="502"/>
    </location>
</feature>
<organism evidence="3">
    <name type="scientific">marine metagenome</name>
    <dbReference type="NCBI Taxonomy" id="408172"/>
    <lineage>
        <taxon>unclassified sequences</taxon>
        <taxon>metagenomes</taxon>
        <taxon>ecological metagenomes</taxon>
    </lineage>
</organism>
<dbReference type="InterPro" id="IPR050237">
    <property type="entry name" value="ATP-dep_AMP-bd_enzyme"/>
</dbReference>
<dbReference type="Gene3D" id="3.30.300.30">
    <property type="match status" value="1"/>
</dbReference>
<name>A0A381Z765_9ZZZZ</name>
<dbReference type="EMBL" id="UINC01020098">
    <property type="protein sequence ID" value="SVA84722.1"/>
    <property type="molecule type" value="Genomic_DNA"/>
</dbReference>
<proteinExistence type="predicted"/>